<dbReference type="GO" id="GO:0000978">
    <property type="term" value="F:RNA polymerase II cis-regulatory region sequence-specific DNA binding"/>
    <property type="evidence" value="ECO:0007669"/>
    <property type="project" value="InterPro"/>
</dbReference>
<dbReference type="SMART" id="SM01268">
    <property type="entry name" value="BTD"/>
    <property type="match status" value="1"/>
</dbReference>
<evidence type="ECO:0000313" key="2">
    <source>
        <dbReference type="EMBL" id="KAK7000931.1"/>
    </source>
</evidence>
<feature type="domain" description="Beta-trefoil DNA-binding" evidence="1">
    <location>
        <begin position="10"/>
        <end position="203"/>
    </location>
</feature>
<name>A0AAW0A5N9_9AGAR</name>
<protein>
    <submittedName>
        <fullName evidence="2">Beta-trefoil DNA-binding domain-containing protein</fullName>
    </submittedName>
</protein>
<dbReference type="PANTHER" id="PTHR10665">
    <property type="entry name" value="RECOMBINING BINDING PROTEIN SUPPRESSOR OF HAIRLESS"/>
    <property type="match status" value="1"/>
</dbReference>
<comment type="caution">
    <text evidence="2">The sequence shown here is derived from an EMBL/GenBank/DDBJ whole genome shotgun (WGS) entry which is preliminary data.</text>
</comment>
<gene>
    <name evidence="3" type="ORF">R3P38DRAFT_3205480</name>
    <name evidence="2" type="ORF">R3P38DRAFT_3218162</name>
</gene>
<dbReference type="GO" id="GO:0001228">
    <property type="term" value="F:DNA-binding transcription activator activity, RNA polymerase II-specific"/>
    <property type="evidence" value="ECO:0007669"/>
    <property type="project" value="InterPro"/>
</dbReference>
<dbReference type="SUPFAM" id="SSF110217">
    <property type="entry name" value="DNA-binding protein LAG-1 (CSL)"/>
    <property type="match status" value="1"/>
</dbReference>
<dbReference type="EMBL" id="JAWWNJ010000056">
    <property type="protein sequence ID" value="KAK7014585.1"/>
    <property type="molecule type" value="Genomic_DNA"/>
</dbReference>
<dbReference type="InterPro" id="IPR040159">
    <property type="entry name" value="CLS_fam"/>
</dbReference>
<dbReference type="AlphaFoldDB" id="A0AAW0A5N9"/>
<evidence type="ECO:0000313" key="4">
    <source>
        <dbReference type="Proteomes" id="UP001362999"/>
    </source>
</evidence>
<evidence type="ECO:0000313" key="3">
    <source>
        <dbReference type="EMBL" id="KAK7014585.1"/>
    </source>
</evidence>
<dbReference type="Gene3D" id="2.80.10.50">
    <property type="match status" value="1"/>
</dbReference>
<dbReference type="Proteomes" id="UP001362999">
    <property type="component" value="Unassembled WGS sequence"/>
</dbReference>
<evidence type="ECO:0000259" key="1">
    <source>
        <dbReference type="SMART" id="SM01268"/>
    </source>
</evidence>
<dbReference type="InterPro" id="IPR036358">
    <property type="entry name" value="BTD_sf"/>
</dbReference>
<reference evidence="2 4" key="1">
    <citation type="journal article" date="2024" name="J Genomics">
        <title>Draft genome sequencing and assembly of Favolaschia claudopus CIRM-BRFM 2984 isolated from oak limbs.</title>
        <authorList>
            <person name="Navarro D."/>
            <person name="Drula E."/>
            <person name="Chaduli D."/>
            <person name="Cazenave R."/>
            <person name="Ahrendt S."/>
            <person name="Wang J."/>
            <person name="Lipzen A."/>
            <person name="Daum C."/>
            <person name="Barry K."/>
            <person name="Grigoriev I.V."/>
            <person name="Favel A."/>
            <person name="Rosso M.N."/>
            <person name="Martin F."/>
        </authorList>
    </citation>
    <scope>NUCLEOTIDE SEQUENCE [LARGE SCALE GENOMIC DNA]</scope>
    <source>
        <strain evidence="2 4">CIRM-BRFM 2984</strain>
    </source>
</reference>
<keyword evidence="2" id="KW-0238">DNA-binding</keyword>
<dbReference type="EMBL" id="JAWWNJ010000086">
    <property type="protein sequence ID" value="KAK7000931.1"/>
    <property type="molecule type" value="Genomic_DNA"/>
</dbReference>
<accession>A0AAW0A5N9</accession>
<dbReference type="InterPro" id="IPR015350">
    <property type="entry name" value="Beta-trefoil_DNA-bd_dom"/>
</dbReference>
<sequence>MTAKTRNISFCILAGTRVSLFNRINSQTVRTKYMTIDHAQLCASSLEWSDFSLVSRASDPPSIGAVVGISFQSSYLTFVPGGPQLMGYGCSIILSDAHSGISTPPLIIRKVVKGGVSPDEGGLSPRIRGEVKDGVHVVTDDVDDYLCWTIVGISKFQYTFFDAFGQINTIPDMPITPFPTLFTAPVYRQTNNTLELVIANFCYTDPTTAAHTPLDVYLGNLGPLRHRVYQVTQPGPSTNIAPFVNGTGGSVVVDTPDLTATFP</sequence>
<organism evidence="2 4">
    <name type="scientific">Favolaschia claudopus</name>
    <dbReference type="NCBI Taxonomy" id="2862362"/>
    <lineage>
        <taxon>Eukaryota</taxon>
        <taxon>Fungi</taxon>
        <taxon>Dikarya</taxon>
        <taxon>Basidiomycota</taxon>
        <taxon>Agaricomycotina</taxon>
        <taxon>Agaricomycetes</taxon>
        <taxon>Agaricomycetidae</taxon>
        <taxon>Agaricales</taxon>
        <taxon>Marasmiineae</taxon>
        <taxon>Mycenaceae</taxon>
        <taxon>Favolaschia</taxon>
    </lineage>
</organism>
<keyword evidence="4" id="KW-1185">Reference proteome</keyword>
<proteinExistence type="predicted"/>